<comment type="caution">
    <text evidence="10">The sequence shown here is derived from an EMBL/GenBank/DDBJ whole genome shotgun (WGS) entry which is preliminary data.</text>
</comment>
<reference evidence="11" key="1">
    <citation type="journal article" date="2019" name="Int. J. Syst. Evol. Microbiol.">
        <title>The Global Catalogue of Microorganisms (GCM) 10K type strain sequencing project: providing services to taxonomists for standard genome sequencing and annotation.</title>
        <authorList>
            <consortium name="The Broad Institute Genomics Platform"/>
            <consortium name="The Broad Institute Genome Sequencing Center for Infectious Disease"/>
            <person name="Wu L."/>
            <person name="Ma J."/>
        </authorList>
    </citation>
    <scope>NUCLEOTIDE SEQUENCE [LARGE SCALE GENOMIC DNA]</scope>
    <source>
        <strain evidence="11">KCTC 42911</strain>
    </source>
</reference>
<dbReference type="PANTHER" id="PTHR38340:SF1">
    <property type="entry name" value="S-LAYER PROTEIN"/>
    <property type="match status" value="1"/>
</dbReference>
<dbReference type="PANTHER" id="PTHR38340">
    <property type="entry name" value="S-LAYER PROTEIN"/>
    <property type="match status" value="1"/>
</dbReference>
<dbReference type="InterPro" id="IPR013783">
    <property type="entry name" value="Ig-like_fold"/>
</dbReference>
<feature type="region of interest" description="Disordered" evidence="8">
    <location>
        <begin position="912"/>
        <end position="934"/>
    </location>
</feature>
<keyword evidence="11" id="KW-1185">Reference proteome</keyword>
<dbReference type="PRINTS" id="PR01488">
    <property type="entry name" value="RTXTOXINA"/>
</dbReference>
<dbReference type="Proteomes" id="UP001595629">
    <property type="component" value="Unassembled WGS sequence"/>
</dbReference>
<accession>A0ABV7TA20</accession>
<dbReference type="PROSITE" id="PS00330">
    <property type="entry name" value="HEMOLYSIN_CALCIUM"/>
    <property type="match status" value="23"/>
</dbReference>
<dbReference type="Gene3D" id="2.60.40.10">
    <property type="entry name" value="Immunoglobulins"/>
    <property type="match status" value="1"/>
</dbReference>
<evidence type="ECO:0000256" key="6">
    <source>
        <dbReference type="ARBA" id="ARBA00023026"/>
    </source>
</evidence>
<sequence length="1993" mass="202617">MSEVIPGGPGNDTISGNGGDDTITGAGGNDVLVGQAGRDILDGGTGLDQVVYYRDGGPRGVDVNLTTGVALDTWGDQDILRSIEWLFGSLNNDTIIGSAGQDTLHGWNGNDLINGLAGEDQLVGGAGNDTMNGGAGLDRAVYFRDGGARAINVNLTTGQVTDTYGNIDRLSGIEWVYGSSLNDTMQGSGAADTLDGWEGNDFVSGLGGDDLLVGKAGNDTLNGGAGHDTASYLTDGGASGVTVDLGTQTATDSWGNTDRLIGIEYVNGTDRNDRIFGADNEDNRLFGFAGNDYLDGRDGENLIYTGAGNDTVAVGTQSQDVRDNVIISGAGNKTVIGTTALGTPYAHQLIFQIDEAVTVNLATGRASSASMNLDFTQALHFLEVKGTMHNDVLVGGNPNHDYLEWFTGYQGNDTIDGGAGNADTMAYEAEVVTGSFNFRLGRHEFGTMGLIVDLAAGTARDAFGFTDTLINIDDIRATSFADNIRGDDGENAYWGLEGADTLIGGGGIDRIHYEEDFARGGTAGIRVDLNAGTAVDGFGDTDLISGIEEVYASNMNDEVIGDSNDNRVFGYGGADRIVGNGGRDVLLGGGGNDVVNGGAGDDELWGEAGNDTLNGGAGKDIARYIEASAGVAVDLNSGRTTNDGDGGSDVLIGIEAVHGSAFGDALGGDVGANEIQGFGGNDTINGAQGDDMLLGGSGNDIIEGGAGDDELWGGLGNDTLNGGAGRDFARYRDSTGRVVVDLASGEAQDGLGGSDRLSGIENVDGSAQGDVIRGDVLGNELRGFAGNDSLSGNNGADTLLGDGGNDSLLGQTGDDQLWGGAGNDTLDGGGGIDVARYQTSTSRVAVDLAAGTGHDGLGGTDVLRGIENLDGSEFGDTLRGNDGANVLRGFGGNDLLEGGAGNDDLLGLDGNDNLQGQGGDDQISGGAGNDTLNGGNGTDVLRYLDSSSGVNVNLGSGTAQDGFGGTDTVSNFEIVRGSQHDDRITGDGRANNLFGSDGGDTLSGGAGNDTLHGDSGNDSLSGGSGDDEIWGGTGSDTLDGGDGFDILRYLNASAGITVNLGAGNGRDASGGTDVIRNFEVVHGSYYSDDITGNGAANRLFGFDGADTIGGGGGADYLLGGQGDDSLTGGDGADTLEGSSGNDTMVGGNGQDVARYFGEVGPVTINLSTGTARDGTGGTDRLSGIENVHGSVHADHITGGGGNNRLFGFEGADTLLGLGGNDALLGDGGNDMLIGGNGRDTLLPGVGDDTIDGGAGQDLVRFTDARQAMTIDMILGIAQGEFDNVLMNVEDVDGSGFADLMIGDEQANILSGEGGNDTIIGGTGNDVLFGRAGADRYEFFAGDGLDVVRDMGNGSGTDRVVFHDYLARNATIYRQSANNDSIVINFGPSGDVIILANTLNASHVGAVEQIEWADGTVWNHAQLIAAIGQIGQLESIGPSNGADVLYGTPENDTISASGGNDFLRGLNGNDSLSGQAGNDTLTGGDGNDTLRGGNGNDVLDGGPGNDLKDGGGGFDAAVYTVRLDDATVTLNNGVFNIRSHLGQDTVSNIEEFRFADQTLTLAQMTAIGQNAVPVSTLPERITSTEGSVSVNFGRFFSDPDGGVLSWQVQGLPEGVTLSTNGLVVSGNLEASLVPYTVTITARDPLNGTVTDTVEWVIENVNAGPVGVPVISGDRVAGETLLVDTSGLSDADGLGEFSYQWQRDGANVPGATSAAYDVTPDDVDSVLTVIVRYEDGFGTNERVEAAGVRISGGGLDREGTDGNDFITGVLGADNLRGLGGNDTIIGGGGNDTIDGGNGTDTLNGGDGDDRLIGGTTEDDLRDVAYGGNGNDSIDGGYGNDELRGDGGNDTISGGFGTDTVIGADGNDVLTGEAWSDVLFGGAGRDFLNGGFGQDRMNGGSEADRFYHLGVADHGSDWIQDYSAAEGDVLVFGQPGANVDQFQVNLTETANAGVSGVEEAFIIFRPTGQIIWALVDGAAQDEINLVIAGQEFDLLS</sequence>
<dbReference type="Pfam" id="PF05345">
    <property type="entry name" value="He_PIG"/>
    <property type="match status" value="1"/>
</dbReference>
<evidence type="ECO:0000313" key="10">
    <source>
        <dbReference type="EMBL" id="MFC3612451.1"/>
    </source>
</evidence>
<gene>
    <name evidence="10" type="ORF">ACFORG_01650</name>
</gene>
<evidence type="ECO:0000313" key="11">
    <source>
        <dbReference type="Proteomes" id="UP001595629"/>
    </source>
</evidence>
<keyword evidence="7" id="KW-0472">Membrane</keyword>
<dbReference type="InterPro" id="IPR003995">
    <property type="entry name" value="RTX_toxin_determinant-A"/>
</dbReference>
<keyword evidence="6" id="KW-0843">Virulence</keyword>
<feature type="region of interest" description="Disordered" evidence="8">
    <location>
        <begin position="1"/>
        <end position="28"/>
    </location>
</feature>
<dbReference type="Gene3D" id="2.150.10.10">
    <property type="entry name" value="Serralysin-like metalloprotease, C-terminal"/>
    <property type="match status" value="16"/>
</dbReference>
<evidence type="ECO:0000259" key="9">
    <source>
        <dbReference type="Pfam" id="PF06594"/>
    </source>
</evidence>
<organism evidence="10 11">
    <name type="scientific">Lutimaribacter marinistellae</name>
    <dbReference type="NCBI Taxonomy" id="1820329"/>
    <lineage>
        <taxon>Bacteria</taxon>
        <taxon>Pseudomonadati</taxon>
        <taxon>Pseudomonadota</taxon>
        <taxon>Alphaproteobacteria</taxon>
        <taxon>Rhodobacterales</taxon>
        <taxon>Roseobacteraceae</taxon>
        <taxon>Lutimaribacter</taxon>
    </lineage>
</organism>
<keyword evidence="3" id="KW-0964">Secreted</keyword>
<proteinExistence type="predicted"/>
<feature type="compositionally biased region" description="Gly residues" evidence="8">
    <location>
        <begin position="996"/>
        <end position="1007"/>
    </location>
</feature>
<protein>
    <submittedName>
        <fullName evidence="10">Calcium-binding protein</fullName>
    </submittedName>
</protein>
<dbReference type="SUPFAM" id="SSF51120">
    <property type="entry name" value="beta-Roll"/>
    <property type="match status" value="13"/>
</dbReference>
<evidence type="ECO:0000256" key="2">
    <source>
        <dbReference type="ARBA" id="ARBA00004613"/>
    </source>
</evidence>
<dbReference type="InterPro" id="IPR011049">
    <property type="entry name" value="Serralysin-like_metalloprot_C"/>
</dbReference>
<evidence type="ECO:0000256" key="3">
    <source>
        <dbReference type="ARBA" id="ARBA00022525"/>
    </source>
</evidence>
<dbReference type="InterPro" id="IPR001343">
    <property type="entry name" value="Hemolysn_Ca-bd"/>
</dbReference>
<dbReference type="EMBL" id="JBHRXI010000001">
    <property type="protein sequence ID" value="MFC3612451.1"/>
    <property type="molecule type" value="Genomic_DNA"/>
</dbReference>
<keyword evidence="4" id="KW-0800">Toxin</keyword>
<feature type="compositionally biased region" description="Low complexity" evidence="8">
    <location>
        <begin position="912"/>
        <end position="933"/>
    </location>
</feature>
<evidence type="ECO:0000256" key="4">
    <source>
        <dbReference type="ARBA" id="ARBA00022656"/>
    </source>
</evidence>
<feature type="domain" description="Haemolysin-type calcium binding-related" evidence="9">
    <location>
        <begin position="1382"/>
        <end position="1421"/>
    </location>
</feature>
<evidence type="ECO:0000256" key="1">
    <source>
        <dbReference type="ARBA" id="ARBA00004370"/>
    </source>
</evidence>
<dbReference type="InterPro" id="IPR010566">
    <property type="entry name" value="Haemolys_ca-bd"/>
</dbReference>
<comment type="subcellular location">
    <subcellularLocation>
        <location evidence="1">Membrane</location>
    </subcellularLocation>
    <subcellularLocation>
        <location evidence="2">Secreted</location>
    </subcellularLocation>
</comment>
<dbReference type="Gene3D" id="2.60.40.2700">
    <property type="match status" value="1"/>
</dbReference>
<feature type="region of interest" description="Disordered" evidence="8">
    <location>
        <begin position="977"/>
        <end position="1034"/>
    </location>
</feature>
<dbReference type="Pfam" id="PF00353">
    <property type="entry name" value="HemolysinCabind"/>
    <property type="match status" value="27"/>
</dbReference>
<evidence type="ECO:0000256" key="8">
    <source>
        <dbReference type="SAM" id="MobiDB-lite"/>
    </source>
</evidence>
<keyword evidence="5" id="KW-0677">Repeat</keyword>
<dbReference type="PRINTS" id="PR00313">
    <property type="entry name" value="CABNDNGRPT"/>
</dbReference>
<evidence type="ECO:0000256" key="5">
    <source>
        <dbReference type="ARBA" id="ARBA00022737"/>
    </source>
</evidence>
<dbReference type="InterPro" id="IPR050557">
    <property type="entry name" value="RTX_toxin/Mannuronan_C5-epim"/>
</dbReference>
<feature type="compositionally biased region" description="Low complexity" evidence="8">
    <location>
        <begin position="1476"/>
        <end position="1490"/>
    </location>
</feature>
<dbReference type="InterPro" id="IPR018511">
    <property type="entry name" value="Hemolysin-typ_Ca-bd_CS"/>
</dbReference>
<feature type="region of interest" description="Disordered" evidence="8">
    <location>
        <begin position="1466"/>
        <end position="1505"/>
    </location>
</feature>
<dbReference type="Pfam" id="PF06594">
    <property type="entry name" value="HCBP_related"/>
    <property type="match status" value="1"/>
</dbReference>
<evidence type="ECO:0000256" key="7">
    <source>
        <dbReference type="ARBA" id="ARBA00023136"/>
    </source>
</evidence>
<name>A0ABV7TA20_9RHOB</name>